<evidence type="ECO:0000313" key="2">
    <source>
        <dbReference type="Proteomes" id="UP000008631"/>
    </source>
</evidence>
<organism evidence="1 2">
    <name type="scientific">Isosphaera pallida (strain ATCC 43644 / DSM 9630 / IS1B)</name>
    <dbReference type="NCBI Taxonomy" id="575540"/>
    <lineage>
        <taxon>Bacteria</taxon>
        <taxon>Pseudomonadati</taxon>
        <taxon>Planctomycetota</taxon>
        <taxon>Planctomycetia</taxon>
        <taxon>Isosphaerales</taxon>
        <taxon>Isosphaeraceae</taxon>
        <taxon>Isosphaera</taxon>
    </lineage>
</organism>
<dbReference type="InParanoid" id="E8R626"/>
<dbReference type="HOGENOM" id="CLU_3374189_0_0_0"/>
<name>E8R626_ISOPI</name>
<proteinExistence type="predicted"/>
<dbReference type="STRING" id="575540.Isop_3367"/>
<reference evidence="1 2" key="2">
    <citation type="journal article" date="2011" name="Stand. Genomic Sci.">
        <title>Complete genome sequence of Isosphaera pallida type strain (IS1B).</title>
        <authorList>
            <consortium name="US DOE Joint Genome Institute (JGI-PGF)"/>
            <person name="Goker M."/>
            <person name="Cleland D."/>
            <person name="Saunders E."/>
            <person name="Lapidus A."/>
            <person name="Nolan M."/>
            <person name="Lucas S."/>
            <person name="Hammon N."/>
            <person name="Deshpande S."/>
            <person name="Cheng J.F."/>
            <person name="Tapia R."/>
            <person name="Han C."/>
            <person name="Goodwin L."/>
            <person name="Pitluck S."/>
            <person name="Liolios K."/>
            <person name="Pagani I."/>
            <person name="Ivanova N."/>
            <person name="Mavromatis K."/>
            <person name="Pati A."/>
            <person name="Chen A."/>
            <person name="Palaniappan K."/>
            <person name="Land M."/>
            <person name="Hauser L."/>
            <person name="Chang Y.J."/>
            <person name="Jeffries C.D."/>
            <person name="Detter J.C."/>
            <person name="Beck B."/>
            <person name="Woyke T."/>
            <person name="Bristow J."/>
            <person name="Eisen J.A."/>
            <person name="Markowitz V."/>
            <person name="Hugenholtz P."/>
            <person name="Kyrpides N.C."/>
            <person name="Klenk H.P."/>
        </authorList>
    </citation>
    <scope>NUCLEOTIDE SEQUENCE [LARGE SCALE GENOMIC DNA]</scope>
    <source>
        <strain evidence="2">ATCC 43644 / DSM 9630 / IS1B</strain>
    </source>
</reference>
<dbReference type="Proteomes" id="UP000008631">
    <property type="component" value="Chromosome"/>
</dbReference>
<dbReference type="EMBL" id="CP002353">
    <property type="protein sequence ID" value="ADV63928.1"/>
    <property type="molecule type" value="Genomic_DNA"/>
</dbReference>
<dbReference type="KEGG" id="ipa:Isop_3367"/>
<evidence type="ECO:0000313" key="1">
    <source>
        <dbReference type="EMBL" id="ADV63928.1"/>
    </source>
</evidence>
<protein>
    <submittedName>
        <fullName evidence="1">Uncharacterized protein</fullName>
    </submittedName>
</protein>
<keyword evidence="2" id="KW-1185">Reference proteome</keyword>
<reference key="1">
    <citation type="submission" date="2010-11" db="EMBL/GenBank/DDBJ databases">
        <title>The complete sequence of chromosome of Isophaera pallida ATCC 43644.</title>
        <authorList>
            <consortium name="US DOE Joint Genome Institute (JGI-PGF)"/>
            <person name="Lucas S."/>
            <person name="Copeland A."/>
            <person name="Lapidus A."/>
            <person name="Bruce D."/>
            <person name="Goodwin L."/>
            <person name="Pitluck S."/>
            <person name="Kyrpides N."/>
            <person name="Mavromatis K."/>
            <person name="Pagani I."/>
            <person name="Ivanova N."/>
            <person name="Saunders E."/>
            <person name="Brettin T."/>
            <person name="Detter J.C."/>
            <person name="Han C."/>
            <person name="Tapia R."/>
            <person name="Land M."/>
            <person name="Hauser L."/>
            <person name="Markowitz V."/>
            <person name="Cheng J.-F."/>
            <person name="Hugenholtz P."/>
            <person name="Woyke T."/>
            <person name="Wu D."/>
            <person name="Eisen J.A."/>
        </authorList>
    </citation>
    <scope>NUCLEOTIDE SEQUENCE</scope>
    <source>
        <strain>ATCC 43644</strain>
    </source>
</reference>
<dbReference type="AlphaFoldDB" id="E8R626"/>
<accession>E8R626</accession>
<gene>
    <name evidence="1" type="ordered locus">Isop_3367</name>
</gene>
<sequence>MSLAATTCCLVLTLGMSANVARGQDEGLAARYPQ</sequence>